<evidence type="ECO:0000259" key="9">
    <source>
        <dbReference type="Pfam" id="PF01259"/>
    </source>
</evidence>
<comment type="pathway">
    <text evidence="1 8">Purine metabolism; IMP biosynthesis via de novo pathway; 5-amino-1-(5-phospho-D-ribosyl)imidazole-4-carboxamide from 5-amino-1-(5-phospho-D-ribosyl)imidazole-4-carboxylate: step 1/2.</text>
</comment>
<dbReference type="PROSITE" id="PS01058">
    <property type="entry name" value="SAICAR_SYNTHETASE_2"/>
    <property type="match status" value="1"/>
</dbReference>
<comment type="caution">
    <text evidence="10">The sequence shown here is derived from an EMBL/GenBank/DDBJ whole genome shotgun (WGS) entry which is preliminary data.</text>
</comment>
<dbReference type="InterPro" id="IPR028923">
    <property type="entry name" value="SAICAR_synt/ADE2_N"/>
</dbReference>
<evidence type="ECO:0000256" key="2">
    <source>
        <dbReference type="ARBA" id="ARBA00010190"/>
    </source>
</evidence>
<dbReference type="CDD" id="cd01414">
    <property type="entry name" value="SAICAR_synt_Sc"/>
    <property type="match status" value="1"/>
</dbReference>
<keyword evidence="3 8" id="KW-0436">Ligase</keyword>
<keyword evidence="5 8" id="KW-0658">Purine biosynthesis</keyword>
<dbReference type="EMBL" id="PGFJ01000002">
    <property type="protein sequence ID" value="PJJ79170.1"/>
    <property type="molecule type" value="Genomic_DNA"/>
</dbReference>
<dbReference type="EC" id="6.3.2.6" evidence="8"/>
<name>A0A2H9VLG6_9SPHI</name>
<comment type="catalytic activity">
    <reaction evidence="7 8">
        <text>5-amino-1-(5-phospho-D-ribosyl)imidazole-4-carboxylate + L-aspartate + ATP = (2S)-2-[5-amino-1-(5-phospho-beta-D-ribosyl)imidazole-4-carboxamido]succinate + ADP + phosphate + 2 H(+)</text>
        <dbReference type="Rhea" id="RHEA:22628"/>
        <dbReference type="ChEBI" id="CHEBI:15378"/>
        <dbReference type="ChEBI" id="CHEBI:29991"/>
        <dbReference type="ChEBI" id="CHEBI:30616"/>
        <dbReference type="ChEBI" id="CHEBI:43474"/>
        <dbReference type="ChEBI" id="CHEBI:58443"/>
        <dbReference type="ChEBI" id="CHEBI:77657"/>
        <dbReference type="ChEBI" id="CHEBI:456216"/>
        <dbReference type="EC" id="6.3.2.6"/>
    </reaction>
</comment>
<dbReference type="GO" id="GO:0006189">
    <property type="term" value="P:'de novo' IMP biosynthetic process"/>
    <property type="evidence" value="ECO:0007669"/>
    <property type="project" value="UniProtKB-UniRule"/>
</dbReference>
<dbReference type="GO" id="GO:0004639">
    <property type="term" value="F:phosphoribosylaminoimidazolesuccinocarboxamide synthase activity"/>
    <property type="evidence" value="ECO:0007669"/>
    <property type="project" value="UniProtKB-UniRule"/>
</dbReference>
<dbReference type="PANTHER" id="PTHR43700">
    <property type="entry name" value="PHOSPHORIBOSYLAMINOIMIDAZOLE-SUCCINOCARBOXAMIDE SYNTHASE"/>
    <property type="match status" value="1"/>
</dbReference>
<evidence type="ECO:0000256" key="7">
    <source>
        <dbReference type="ARBA" id="ARBA00048475"/>
    </source>
</evidence>
<evidence type="ECO:0000256" key="4">
    <source>
        <dbReference type="ARBA" id="ARBA00022741"/>
    </source>
</evidence>
<keyword evidence="4 8" id="KW-0547">Nucleotide-binding</keyword>
<accession>A0A2H9VLG6</accession>
<keyword evidence="6 8" id="KW-0067">ATP-binding</keyword>
<evidence type="ECO:0000256" key="3">
    <source>
        <dbReference type="ARBA" id="ARBA00022598"/>
    </source>
</evidence>
<evidence type="ECO:0000256" key="1">
    <source>
        <dbReference type="ARBA" id="ARBA00004672"/>
    </source>
</evidence>
<dbReference type="Pfam" id="PF01259">
    <property type="entry name" value="SAICAR_synt"/>
    <property type="match status" value="1"/>
</dbReference>
<protein>
    <recommendedName>
        <fullName evidence="8">Phosphoribosylaminoimidazole-succinocarboxamide synthase</fullName>
        <ecNumber evidence="8">6.3.2.6</ecNumber>
    </recommendedName>
    <alternativeName>
        <fullName evidence="8">SAICAR synthetase</fullName>
    </alternativeName>
</protein>
<sequence length="326" mass="36768">MSHISHLKSDNTMNAIKETHFNFEGQTAFYKGKVRDVYTIKDKYLVMVVSDRISAFDVVLPEPIPYKGQVLNQIAAKFLKATSDIVPNWVINIPDPSVTIGRICEPFKVEMVIRGYLAGHAAREYAAGKRTLCGVTLPEGLKENDKLPEPIITPTTKAAIGHDEDISREDILAKGIVSKQDYEQLEAYTRALFARGTEIAAAQGLILVDTKYEFGKVDGTIYLIDEIHTPDSSRYFYSEGYEERQQHGEQQKQLSKEFVRRWLIENGFQGKDGQTVPEMTPEKVESISERYIELYERITGEKFVKPEGDNVLNRVEGAIKSALATL</sequence>
<dbReference type="UniPathway" id="UPA00074">
    <property type="reaction ID" value="UER00131"/>
</dbReference>
<dbReference type="AlphaFoldDB" id="A0A2H9VLG6"/>
<organism evidence="10 11">
    <name type="scientific">Mucilaginibacter auburnensis</name>
    <dbReference type="NCBI Taxonomy" id="1457233"/>
    <lineage>
        <taxon>Bacteria</taxon>
        <taxon>Pseudomonadati</taxon>
        <taxon>Bacteroidota</taxon>
        <taxon>Sphingobacteriia</taxon>
        <taxon>Sphingobacteriales</taxon>
        <taxon>Sphingobacteriaceae</taxon>
        <taxon>Mucilaginibacter</taxon>
    </lineage>
</organism>
<proteinExistence type="inferred from homology"/>
<dbReference type="Gene3D" id="3.30.470.20">
    <property type="entry name" value="ATP-grasp fold, B domain"/>
    <property type="match status" value="1"/>
</dbReference>
<dbReference type="GO" id="GO:0005524">
    <property type="term" value="F:ATP binding"/>
    <property type="evidence" value="ECO:0007669"/>
    <property type="project" value="UniProtKB-KW"/>
</dbReference>
<dbReference type="PANTHER" id="PTHR43700:SF1">
    <property type="entry name" value="PHOSPHORIBOSYLAMINOIMIDAZOLE-SUCCINOCARBOXAMIDE SYNTHASE"/>
    <property type="match status" value="1"/>
</dbReference>
<reference evidence="10 11" key="1">
    <citation type="submission" date="2017-11" db="EMBL/GenBank/DDBJ databases">
        <title>Genomic Encyclopedia of Archaeal and Bacterial Type Strains, Phase II (KMG-II): From Individual Species to Whole Genera.</title>
        <authorList>
            <person name="Goeker M."/>
        </authorList>
    </citation>
    <scope>NUCLEOTIDE SEQUENCE [LARGE SCALE GENOMIC DNA]</scope>
    <source>
        <strain evidence="10 11">DSM 28175</strain>
    </source>
</reference>
<feature type="domain" description="SAICAR synthetase/ADE2 N-terminal" evidence="9">
    <location>
        <begin position="29"/>
        <end position="267"/>
    </location>
</feature>
<dbReference type="Gene3D" id="3.30.200.20">
    <property type="entry name" value="Phosphorylase Kinase, domain 1"/>
    <property type="match status" value="1"/>
</dbReference>
<evidence type="ECO:0000256" key="8">
    <source>
        <dbReference type="HAMAP-Rule" id="MF_00137"/>
    </source>
</evidence>
<evidence type="ECO:0000256" key="6">
    <source>
        <dbReference type="ARBA" id="ARBA00022840"/>
    </source>
</evidence>
<gene>
    <name evidence="8" type="primary">purC</name>
    <name evidence="10" type="ORF">CLV57_2295</name>
</gene>
<dbReference type="NCBIfam" id="NF010568">
    <property type="entry name" value="PRK13961.1"/>
    <property type="match status" value="1"/>
</dbReference>
<dbReference type="GO" id="GO:0005737">
    <property type="term" value="C:cytoplasm"/>
    <property type="evidence" value="ECO:0007669"/>
    <property type="project" value="TreeGrafter"/>
</dbReference>
<dbReference type="HAMAP" id="MF_00137">
    <property type="entry name" value="SAICAR_synth"/>
    <property type="match status" value="1"/>
</dbReference>
<dbReference type="Proteomes" id="UP000242687">
    <property type="component" value="Unassembled WGS sequence"/>
</dbReference>
<keyword evidence="11" id="KW-1185">Reference proteome</keyword>
<comment type="similarity">
    <text evidence="2 8">Belongs to the SAICAR synthetase family.</text>
</comment>
<dbReference type="FunFam" id="3.30.200.20:FF:000199">
    <property type="entry name" value="Phosphoribosylaminoimidazole-succinocarboxamide synthase"/>
    <property type="match status" value="1"/>
</dbReference>
<dbReference type="SUPFAM" id="SSF56104">
    <property type="entry name" value="SAICAR synthase-like"/>
    <property type="match status" value="1"/>
</dbReference>
<dbReference type="NCBIfam" id="NF009251">
    <property type="entry name" value="PRK12607.1"/>
    <property type="match status" value="1"/>
</dbReference>
<evidence type="ECO:0000313" key="10">
    <source>
        <dbReference type="EMBL" id="PJJ79170.1"/>
    </source>
</evidence>
<evidence type="ECO:0000256" key="5">
    <source>
        <dbReference type="ARBA" id="ARBA00022755"/>
    </source>
</evidence>
<dbReference type="InterPro" id="IPR018236">
    <property type="entry name" value="SAICAR_synthetase_CS"/>
</dbReference>
<evidence type="ECO:0000313" key="11">
    <source>
        <dbReference type="Proteomes" id="UP000242687"/>
    </source>
</evidence>